<dbReference type="InterPro" id="IPR008283">
    <property type="entry name" value="Peptidase_M17_N"/>
</dbReference>
<keyword evidence="8" id="KW-0479">Metal-binding</keyword>
<dbReference type="PANTHER" id="PTHR11963">
    <property type="entry name" value="LEUCINE AMINOPEPTIDASE-RELATED"/>
    <property type="match status" value="1"/>
</dbReference>
<evidence type="ECO:0000256" key="6">
    <source>
        <dbReference type="ARBA" id="ARBA00022801"/>
    </source>
</evidence>
<evidence type="ECO:0000259" key="9">
    <source>
        <dbReference type="PROSITE" id="PS00631"/>
    </source>
</evidence>
<comment type="function">
    <text evidence="7 8">Presumably involved in the processing and regular turnover of intracellular proteins. Catalyzes the removal of unsubstituted N-terminal amino acids from various peptides.</text>
</comment>
<dbReference type="Pfam" id="PF00883">
    <property type="entry name" value="Peptidase_M17"/>
    <property type="match status" value="1"/>
</dbReference>
<feature type="binding site" evidence="8">
    <location>
        <position position="281"/>
    </location>
    <ligand>
        <name>Mn(2+)</name>
        <dbReference type="ChEBI" id="CHEBI:29035"/>
        <label>1</label>
    </ligand>
</feature>
<keyword evidence="6 8" id="KW-0378">Hydrolase</keyword>
<dbReference type="Gene3D" id="3.40.220.10">
    <property type="entry name" value="Leucine Aminopeptidase, subunit E, domain 1"/>
    <property type="match status" value="1"/>
</dbReference>
<dbReference type="Gene3D" id="3.40.630.10">
    <property type="entry name" value="Zn peptidases"/>
    <property type="match status" value="1"/>
</dbReference>
<comment type="catalytic activity">
    <reaction evidence="1 8">
        <text>Release of an N-terminal amino acid, Xaa-|-Yaa-, in which Xaa is preferably Leu, but may be other amino acids including Pro although not Arg or Lys, and Yaa may be Pro. Amino acid amides and methyl esters are also readily hydrolyzed, but rates on arylamides are exceedingly low.</text>
        <dbReference type="EC" id="3.4.11.1"/>
    </reaction>
</comment>
<dbReference type="CDD" id="cd00433">
    <property type="entry name" value="Peptidase_M17"/>
    <property type="match status" value="1"/>
</dbReference>
<dbReference type="EC" id="3.4.11.10" evidence="8"/>
<dbReference type="SUPFAM" id="SSF53187">
    <property type="entry name" value="Zn-dependent exopeptidases"/>
    <property type="match status" value="1"/>
</dbReference>
<accession>A0A2S3ZAD1</accession>
<dbReference type="EMBL" id="PPXD01000026">
    <property type="protein sequence ID" value="POH62525.1"/>
    <property type="molecule type" value="Genomic_DNA"/>
</dbReference>
<feature type="binding site" evidence="8">
    <location>
        <position position="281"/>
    </location>
    <ligand>
        <name>Mn(2+)</name>
        <dbReference type="ChEBI" id="CHEBI:29035"/>
        <label>2</label>
    </ligand>
</feature>
<dbReference type="InterPro" id="IPR023042">
    <property type="entry name" value="Peptidase_M17_leu_NH2_pept"/>
</dbReference>
<comment type="subcellular location">
    <subcellularLocation>
        <location evidence="8">Cytoplasm</location>
    </subcellularLocation>
</comment>
<dbReference type="InterPro" id="IPR000819">
    <property type="entry name" value="Peptidase_M17_C"/>
</dbReference>
<evidence type="ECO:0000256" key="8">
    <source>
        <dbReference type="HAMAP-Rule" id="MF_00181"/>
    </source>
</evidence>
<evidence type="ECO:0000256" key="7">
    <source>
        <dbReference type="ARBA" id="ARBA00049972"/>
    </source>
</evidence>
<evidence type="ECO:0000256" key="4">
    <source>
        <dbReference type="ARBA" id="ARBA00022438"/>
    </source>
</evidence>
<feature type="active site" evidence="8">
    <location>
        <position position="288"/>
    </location>
</feature>
<dbReference type="PANTHER" id="PTHR11963:SF23">
    <property type="entry name" value="CYTOSOL AMINOPEPTIDASE"/>
    <property type="match status" value="1"/>
</dbReference>
<evidence type="ECO:0000313" key="10">
    <source>
        <dbReference type="EMBL" id="POH62525.1"/>
    </source>
</evidence>
<sequence>MSLGSHKLIPESFSATPSLDPANAVGVLVVSDVSVGLDAVGFLVGPTGDLPDAVTVPREALAGLGFDAEPGQSLLVPQQSGPQLYLVGTGPADEITDAILRDAAATFARAAHRHPRVGLHPGVVPLPAERVGQLITEGVLLARYRYTAVKPSSRHVPLISLDIVVEPEQAGAVAAGAHRGEILARATNLARDLANTPPSHLTATDLADLAVRLGANRDLESTIFDKAQIIELGCGGLLGVNAGSVEEPRIIKLVYRPDPALAASQARPARLAFVGKGIMYDSGGISLKPSDPMHLAMKMDMAGAAAVLGALAALKDLGCTSQVTAFLMCTDNMPSGSAMKLGDVLHIRGGTTVEVKNTDAEGRLVMSDALVLAGEEAPDAIVDIATLTGAALMALGQHTAAVFGTSQPLVDQAVAAGRESDESLWQLPLEKRYRVQLDSEVADLSNMGGKYAGATTAALFLAEFVGDIPWAHLDIAGTMQADKDESWRSQGATGFGTRLLLELALRFTPADPGPPTA</sequence>
<evidence type="ECO:0000256" key="3">
    <source>
        <dbReference type="ARBA" id="ARBA00009528"/>
    </source>
</evidence>
<comment type="catalytic activity">
    <reaction evidence="2 8">
        <text>Release of an N-terminal amino acid, preferentially leucine, but not glutamic or aspartic acids.</text>
        <dbReference type="EC" id="3.4.11.10"/>
    </reaction>
</comment>
<evidence type="ECO:0000313" key="11">
    <source>
        <dbReference type="Proteomes" id="UP000237340"/>
    </source>
</evidence>
<keyword evidence="11" id="KW-1185">Reference proteome</keyword>
<proteinExistence type="inferred from homology"/>
<dbReference type="NCBIfam" id="NF002073">
    <property type="entry name" value="PRK00913.1-2"/>
    <property type="match status" value="1"/>
</dbReference>
<comment type="cofactor">
    <cofactor evidence="8">
        <name>Mn(2+)</name>
        <dbReference type="ChEBI" id="CHEBI:29035"/>
    </cofactor>
    <text evidence="8">Binds 2 manganese ions per subunit.</text>
</comment>
<dbReference type="GO" id="GO:0006508">
    <property type="term" value="P:proteolysis"/>
    <property type="evidence" value="ECO:0007669"/>
    <property type="project" value="UniProtKB-KW"/>
</dbReference>
<evidence type="ECO:0000256" key="5">
    <source>
        <dbReference type="ARBA" id="ARBA00022670"/>
    </source>
</evidence>
<feature type="binding site" evidence="8">
    <location>
        <position position="361"/>
    </location>
    <ligand>
        <name>Mn(2+)</name>
        <dbReference type="ChEBI" id="CHEBI:29035"/>
        <label>2</label>
    </ligand>
</feature>
<feature type="binding site" evidence="8">
    <location>
        <position position="359"/>
    </location>
    <ligand>
        <name>Mn(2+)</name>
        <dbReference type="ChEBI" id="CHEBI:29035"/>
        <label>1</label>
    </ligand>
</feature>
<reference evidence="10 11" key="1">
    <citation type="submission" date="2018-01" db="EMBL/GenBank/DDBJ databases">
        <title>Cryobacterium sp. nov., from glaciers in China.</title>
        <authorList>
            <person name="Liu Q."/>
            <person name="Xin Y.-H."/>
        </authorList>
    </citation>
    <scope>NUCLEOTIDE SEQUENCE [LARGE SCALE GENOMIC DNA]</scope>
    <source>
        <strain evidence="10 11">TMN-42</strain>
    </source>
</reference>
<dbReference type="GO" id="GO:0030145">
    <property type="term" value="F:manganese ion binding"/>
    <property type="evidence" value="ECO:0007669"/>
    <property type="project" value="UniProtKB-UniRule"/>
</dbReference>
<evidence type="ECO:0000256" key="1">
    <source>
        <dbReference type="ARBA" id="ARBA00000135"/>
    </source>
</evidence>
<keyword evidence="8" id="KW-0464">Manganese</keyword>
<keyword evidence="5 8" id="KW-0645">Protease</keyword>
<feature type="domain" description="Cytosol aminopeptidase" evidence="9">
    <location>
        <begin position="357"/>
        <end position="364"/>
    </location>
</feature>
<dbReference type="RefSeq" id="WP_103461664.1">
    <property type="nucleotide sequence ID" value="NZ_PPXD01000026.1"/>
</dbReference>
<dbReference type="HAMAP" id="MF_00181">
    <property type="entry name" value="Cytosol_peptidase_M17"/>
    <property type="match status" value="1"/>
</dbReference>
<dbReference type="GO" id="GO:0005737">
    <property type="term" value="C:cytoplasm"/>
    <property type="evidence" value="ECO:0007669"/>
    <property type="project" value="UniProtKB-SubCell"/>
</dbReference>
<dbReference type="PRINTS" id="PR00481">
    <property type="entry name" value="LAMNOPPTDASE"/>
</dbReference>
<dbReference type="GO" id="GO:0070006">
    <property type="term" value="F:metalloaminopeptidase activity"/>
    <property type="evidence" value="ECO:0007669"/>
    <property type="project" value="InterPro"/>
</dbReference>
<evidence type="ECO:0000256" key="2">
    <source>
        <dbReference type="ARBA" id="ARBA00000967"/>
    </source>
</evidence>
<dbReference type="Pfam" id="PF02789">
    <property type="entry name" value="Peptidase_M17_N"/>
    <property type="match status" value="1"/>
</dbReference>
<protein>
    <recommendedName>
        <fullName evidence="8">Probable cytosol aminopeptidase</fullName>
        <ecNumber evidence="8">3.4.11.1</ecNumber>
    </recommendedName>
    <alternativeName>
        <fullName evidence="8">Leucine aminopeptidase</fullName>
        <shortName evidence="8">LAP</shortName>
        <ecNumber evidence="8">3.4.11.10</ecNumber>
    </alternativeName>
    <alternativeName>
        <fullName evidence="8">Leucyl aminopeptidase</fullName>
    </alternativeName>
</protein>
<comment type="similarity">
    <text evidence="3 8">Belongs to the peptidase M17 family.</text>
</comment>
<name>A0A2S3ZAD1_9MICO</name>
<feature type="active site" evidence="8">
    <location>
        <position position="363"/>
    </location>
</feature>
<keyword evidence="8" id="KW-0963">Cytoplasm</keyword>
<feature type="binding site" evidence="8">
    <location>
        <position position="361"/>
    </location>
    <ligand>
        <name>Mn(2+)</name>
        <dbReference type="ChEBI" id="CHEBI:29035"/>
        <label>1</label>
    </ligand>
</feature>
<dbReference type="PROSITE" id="PS00631">
    <property type="entry name" value="CYTOSOL_AP"/>
    <property type="match status" value="1"/>
</dbReference>
<keyword evidence="4 8" id="KW-0031">Aminopeptidase</keyword>
<dbReference type="AlphaFoldDB" id="A0A2S3ZAD1"/>
<dbReference type="InterPro" id="IPR043472">
    <property type="entry name" value="Macro_dom-like"/>
</dbReference>
<dbReference type="InterPro" id="IPR011356">
    <property type="entry name" value="Leucine_aapep/pepB"/>
</dbReference>
<gene>
    <name evidence="8" type="primary">pepA</name>
    <name evidence="10" type="ORF">C3B61_16900</name>
</gene>
<dbReference type="Proteomes" id="UP000237340">
    <property type="component" value="Unassembled WGS sequence"/>
</dbReference>
<organism evidence="10 11">
    <name type="scientific">Cryobacterium zongtaii</name>
    <dbReference type="NCBI Taxonomy" id="1259217"/>
    <lineage>
        <taxon>Bacteria</taxon>
        <taxon>Bacillati</taxon>
        <taxon>Actinomycetota</taxon>
        <taxon>Actinomycetes</taxon>
        <taxon>Micrococcales</taxon>
        <taxon>Microbacteriaceae</taxon>
        <taxon>Cryobacterium</taxon>
    </lineage>
</organism>
<feature type="binding site" evidence="8">
    <location>
        <position position="300"/>
    </location>
    <ligand>
        <name>Mn(2+)</name>
        <dbReference type="ChEBI" id="CHEBI:29035"/>
        <label>2</label>
    </ligand>
</feature>
<comment type="caution">
    <text evidence="10">The sequence shown here is derived from an EMBL/GenBank/DDBJ whole genome shotgun (WGS) entry which is preliminary data.</text>
</comment>
<feature type="binding site" evidence="8">
    <location>
        <position position="276"/>
    </location>
    <ligand>
        <name>Mn(2+)</name>
        <dbReference type="ChEBI" id="CHEBI:29035"/>
        <label>2</label>
    </ligand>
</feature>
<dbReference type="EC" id="3.4.11.1" evidence="8"/>
<dbReference type="SUPFAM" id="SSF52949">
    <property type="entry name" value="Macro domain-like"/>
    <property type="match status" value="1"/>
</dbReference>